<evidence type="ECO:0000256" key="1">
    <source>
        <dbReference type="SAM" id="MobiDB-lite"/>
    </source>
</evidence>
<dbReference type="Proteomes" id="UP001472677">
    <property type="component" value="Unassembled WGS sequence"/>
</dbReference>
<reference evidence="2 3" key="1">
    <citation type="journal article" date="2024" name="G3 (Bethesda)">
        <title>Genome assembly of Hibiscus sabdariffa L. provides insights into metabolisms of medicinal natural products.</title>
        <authorList>
            <person name="Kim T."/>
        </authorList>
    </citation>
    <scope>NUCLEOTIDE SEQUENCE [LARGE SCALE GENOMIC DNA]</scope>
    <source>
        <strain evidence="2">TK-2024</strain>
        <tissue evidence="2">Old leaves</tissue>
    </source>
</reference>
<proteinExistence type="predicted"/>
<dbReference type="EMBL" id="JBBPBM010000002">
    <property type="protein sequence ID" value="KAK8596880.1"/>
    <property type="molecule type" value="Genomic_DNA"/>
</dbReference>
<dbReference type="PANTHER" id="PTHR11439">
    <property type="entry name" value="GAG-POL-RELATED RETROTRANSPOSON"/>
    <property type="match status" value="1"/>
</dbReference>
<protein>
    <submittedName>
        <fullName evidence="2">Uncharacterized protein</fullName>
    </submittedName>
</protein>
<dbReference type="PANTHER" id="PTHR11439:SF496">
    <property type="entry name" value="RNA-DIRECTED DNA POLYMERASE"/>
    <property type="match status" value="1"/>
</dbReference>
<evidence type="ECO:0000313" key="3">
    <source>
        <dbReference type="Proteomes" id="UP001472677"/>
    </source>
</evidence>
<keyword evidence="3" id="KW-1185">Reference proteome</keyword>
<comment type="caution">
    <text evidence="2">The sequence shown here is derived from an EMBL/GenBank/DDBJ whole genome shotgun (WGS) entry which is preliminary data.</text>
</comment>
<gene>
    <name evidence="2" type="ORF">V6N12_065359</name>
</gene>
<accession>A0ABR2G8G7</accession>
<dbReference type="CDD" id="cd09272">
    <property type="entry name" value="RNase_HI_RT_Ty1"/>
    <property type="match status" value="1"/>
</dbReference>
<sequence length="310" mass="34701">MSEGSPVGAYVIKMMGYIQTLEKLGFPLKDELVTDVILQSLSDSFKPFVLNFNMNEINKTLPQLLGMLRTAESGMKKSGSKSILMVRKDKGKGKKKAKSEDTGKGTALSTLKKSRRQKQTAHLLRGHALETTAFTLNRVPSKSVQKTSYEIWTRKCPNLDDYQSNPGESHRVAVKIILKYLRRTKDTFLVYGGEEELSIKGYTDASFQTNKDNLRSQSGFVFCLNGDAVSRKSSKQNTIADSTIEADYIAASEAAKVVVWTKKFINELRVISSISDAVELRCDKNATIAQAKEPISHQRSKHTLRRFHLI</sequence>
<name>A0ABR2G8G7_9ROSI</name>
<evidence type="ECO:0000313" key="2">
    <source>
        <dbReference type="EMBL" id="KAK8596880.1"/>
    </source>
</evidence>
<organism evidence="2 3">
    <name type="scientific">Hibiscus sabdariffa</name>
    <name type="common">roselle</name>
    <dbReference type="NCBI Taxonomy" id="183260"/>
    <lineage>
        <taxon>Eukaryota</taxon>
        <taxon>Viridiplantae</taxon>
        <taxon>Streptophyta</taxon>
        <taxon>Embryophyta</taxon>
        <taxon>Tracheophyta</taxon>
        <taxon>Spermatophyta</taxon>
        <taxon>Magnoliopsida</taxon>
        <taxon>eudicotyledons</taxon>
        <taxon>Gunneridae</taxon>
        <taxon>Pentapetalae</taxon>
        <taxon>rosids</taxon>
        <taxon>malvids</taxon>
        <taxon>Malvales</taxon>
        <taxon>Malvaceae</taxon>
        <taxon>Malvoideae</taxon>
        <taxon>Hibiscus</taxon>
    </lineage>
</organism>
<feature type="region of interest" description="Disordered" evidence="1">
    <location>
        <begin position="87"/>
        <end position="112"/>
    </location>
</feature>